<sequence length="334" mass="38672">MCLERGVVISDIFEPIYKVTSTKEPSNHIEGLISYRNKLQIPPRETVFESKEIDGLSFKGNLRSSDIIKYLVYWDKIDYPVNTQCFMGLADSELIMLEAQGILTRTMYPFDNDGINPDLFLKSQLWALEQHIKSSKGQWTLAQDILETDDLYFPLINEDNKKQIIEFNLINSLPVPIDSTPIHEILDFKYRRRDELIKLREHLDTIYNSIIQSEELQKTYHKKIQEIQKDLYDLNRLFNENKIRTRLDSMKAHFQNILPTDKYSLFATPPTIASIAKEIPLLAPYIPDIDIQLAAGAMLAFSAKWLKSPAITQSVANSPFAYTFKMGREFKINP</sequence>
<evidence type="ECO:0000313" key="1">
    <source>
        <dbReference type="EMBL" id="MBF1264903.1"/>
    </source>
</evidence>
<protein>
    <submittedName>
        <fullName evidence="1">Uncharacterized protein</fullName>
    </submittedName>
</protein>
<dbReference type="AlphaFoldDB" id="A0A930DGZ0"/>
<name>A0A930DGZ0_NEISI</name>
<comment type="caution">
    <text evidence="1">The sequence shown here is derived from an EMBL/GenBank/DDBJ whole genome shotgun (WGS) entry which is preliminary data.</text>
</comment>
<dbReference type="Proteomes" id="UP000780345">
    <property type="component" value="Unassembled WGS sequence"/>
</dbReference>
<accession>A0A930DGZ0</accession>
<dbReference type="InterPro" id="IPR046203">
    <property type="entry name" value="DUF6236"/>
</dbReference>
<evidence type="ECO:0000313" key="2">
    <source>
        <dbReference type="Proteomes" id="UP000780345"/>
    </source>
</evidence>
<organism evidence="1 2">
    <name type="scientific">Neisseria sicca</name>
    <dbReference type="NCBI Taxonomy" id="490"/>
    <lineage>
        <taxon>Bacteria</taxon>
        <taxon>Pseudomonadati</taxon>
        <taxon>Pseudomonadota</taxon>
        <taxon>Betaproteobacteria</taxon>
        <taxon>Neisseriales</taxon>
        <taxon>Neisseriaceae</taxon>
        <taxon>Neisseria</taxon>
    </lineage>
</organism>
<dbReference type="EMBL" id="JABZQQ010000025">
    <property type="protein sequence ID" value="MBF1264903.1"/>
    <property type="molecule type" value="Genomic_DNA"/>
</dbReference>
<reference evidence="1" key="1">
    <citation type="submission" date="2020-04" db="EMBL/GenBank/DDBJ databases">
        <title>Deep metagenomics examines the oral microbiome during advanced dental caries in children, revealing novel taxa and co-occurrences with host molecules.</title>
        <authorList>
            <person name="Baker J.L."/>
            <person name="Morton J.T."/>
            <person name="Dinis M."/>
            <person name="Alvarez R."/>
            <person name="Tran N.C."/>
            <person name="Knight R."/>
            <person name="Edlund A."/>
        </authorList>
    </citation>
    <scope>NUCLEOTIDE SEQUENCE</scope>
    <source>
        <strain evidence="1">JCVI_32_bin.62</strain>
    </source>
</reference>
<gene>
    <name evidence="1" type="ORF">HXM80_04305</name>
</gene>
<dbReference type="Pfam" id="PF19749">
    <property type="entry name" value="DUF6236"/>
    <property type="match status" value="1"/>
</dbReference>
<proteinExistence type="predicted"/>